<dbReference type="Gene3D" id="1.20.1440.120">
    <property type="entry name" value="Recombination protein O, C-terminal domain"/>
    <property type="match status" value="1"/>
</dbReference>
<evidence type="ECO:0000256" key="7">
    <source>
        <dbReference type="HAMAP-Rule" id="MF_00201"/>
    </source>
</evidence>
<dbReference type="InterPro" id="IPR012340">
    <property type="entry name" value="NA-bd_OB-fold"/>
</dbReference>
<dbReference type="OrthoDB" id="9780797at2"/>
<dbReference type="Pfam" id="PF02565">
    <property type="entry name" value="RecO_C"/>
    <property type="match status" value="1"/>
</dbReference>
<dbReference type="RefSeq" id="WP_071904096.1">
    <property type="nucleotide sequence ID" value="NZ_MPIN01000016.1"/>
</dbReference>
<accession>A0A1L9AYQ8</accession>
<comment type="function">
    <text evidence="7">Involved in DNA repair and RecF pathway recombination.</text>
</comment>
<dbReference type="GO" id="GO:0006302">
    <property type="term" value="P:double-strand break repair"/>
    <property type="evidence" value="ECO:0007669"/>
    <property type="project" value="TreeGrafter"/>
</dbReference>
<dbReference type="InterPro" id="IPR003717">
    <property type="entry name" value="RecO"/>
</dbReference>
<dbReference type="InterPro" id="IPR022572">
    <property type="entry name" value="DNA_rep/recomb_RecO_N"/>
</dbReference>
<dbReference type="SUPFAM" id="SSF57863">
    <property type="entry name" value="ArfGap/RecO-like zinc finger"/>
    <property type="match status" value="1"/>
</dbReference>
<keyword evidence="10" id="KW-1185">Reference proteome</keyword>
<evidence type="ECO:0000256" key="3">
    <source>
        <dbReference type="ARBA" id="ARBA00022763"/>
    </source>
</evidence>
<dbReference type="SUPFAM" id="SSF50249">
    <property type="entry name" value="Nucleic acid-binding proteins"/>
    <property type="match status" value="1"/>
</dbReference>
<protein>
    <recommendedName>
        <fullName evidence="2 7">DNA repair protein RecO</fullName>
    </recommendedName>
    <alternativeName>
        <fullName evidence="6 7">Recombination protein O</fullName>
    </alternativeName>
</protein>
<keyword evidence="4 7" id="KW-0233">DNA recombination</keyword>
<dbReference type="InterPro" id="IPR042242">
    <property type="entry name" value="RecO_C"/>
</dbReference>
<keyword evidence="5 7" id="KW-0234">DNA repair</keyword>
<reference evidence="9 10" key="2">
    <citation type="submission" date="2016-12" db="EMBL/GenBank/DDBJ databases">
        <title>Draft Genome Sequence of Cystobacter ferrugineus Strain Cbfe23.</title>
        <authorList>
            <person name="Akbar S."/>
            <person name="Dowd S.E."/>
            <person name="Stevens D.C."/>
        </authorList>
    </citation>
    <scope>NUCLEOTIDE SEQUENCE [LARGE SCALE GENOMIC DNA]</scope>
    <source>
        <strain evidence="9 10">Cbfe23</strain>
    </source>
</reference>
<dbReference type="AlphaFoldDB" id="A0A1L9AYQ8"/>
<evidence type="ECO:0000259" key="8">
    <source>
        <dbReference type="Pfam" id="PF11967"/>
    </source>
</evidence>
<name>A0A1L9AYQ8_9BACT</name>
<evidence type="ECO:0000313" key="9">
    <source>
        <dbReference type="EMBL" id="OJH35043.1"/>
    </source>
</evidence>
<evidence type="ECO:0000256" key="1">
    <source>
        <dbReference type="ARBA" id="ARBA00007452"/>
    </source>
</evidence>
<evidence type="ECO:0000256" key="2">
    <source>
        <dbReference type="ARBA" id="ARBA00021310"/>
    </source>
</evidence>
<comment type="caution">
    <text evidence="9">The sequence shown here is derived from an EMBL/GenBank/DDBJ whole genome shotgun (WGS) entry which is preliminary data.</text>
</comment>
<dbReference type="HAMAP" id="MF_00201">
    <property type="entry name" value="RecO"/>
    <property type="match status" value="1"/>
</dbReference>
<dbReference type="Gene3D" id="2.40.50.140">
    <property type="entry name" value="Nucleic acid-binding proteins"/>
    <property type="match status" value="1"/>
</dbReference>
<dbReference type="Proteomes" id="UP000182229">
    <property type="component" value="Unassembled WGS sequence"/>
</dbReference>
<dbReference type="GO" id="GO:0043590">
    <property type="term" value="C:bacterial nucleoid"/>
    <property type="evidence" value="ECO:0007669"/>
    <property type="project" value="TreeGrafter"/>
</dbReference>
<organism evidence="9 10">
    <name type="scientific">Cystobacter ferrugineus</name>
    <dbReference type="NCBI Taxonomy" id="83449"/>
    <lineage>
        <taxon>Bacteria</taxon>
        <taxon>Pseudomonadati</taxon>
        <taxon>Myxococcota</taxon>
        <taxon>Myxococcia</taxon>
        <taxon>Myxococcales</taxon>
        <taxon>Cystobacterineae</taxon>
        <taxon>Archangiaceae</taxon>
        <taxon>Cystobacter</taxon>
    </lineage>
</organism>
<dbReference type="InterPro" id="IPR037278">
    <property type="entry name" value="ARFGAP/RecO"/>
</dbReference>
<gene>
    <name evidence="7" type="primary">recO</name>
    <name evidence="9" type="ORF">BON30_41430</name>
</gene>
<comment type="similarity">
    <text evidence="1 7">Belongs to the RecO family.</text>
</comment>
<dbReference type="STRING" id="83449.BON30_41430"/>
<evidence type="ECO:0000313" key="10">
    <source>
        <dbReference type="Proteomes" id="UP000182229"/>
    </source>
</evidence>
<dbReference type="EMBL" id="MPIN01000016">
    <property type="protein sequence ID" value="OJH35043.1"/>
    <property type="molecule type" value="Genomic_DNA"/>
</dbReference>
<dbReference type="NCBIfam" id="TIGR00613">
    <property type="entry name" value="reco"/>
    <property type="match status" value="1"/>
</dbReference>
<evidence type="ECO:0000256" key="5">
    <source>
        <dbReference type="ARBA" id="ARBA00023204"/>
    </source>
</evidence>
<dbReference type="PANTHER" id="PTHR33991">
    <property type="entry name" value="DNA REPAIR PROTEIN RECO"/>
    <property type="match status" value="1"/>
</dbReference>
<dbReference type="PANTHER" id="PTHR33991:SF1">
    <property type="entry name" value="DNA REPAIR PROTEIN RECO"/>
    <property type="match status" value="1"/>
</dbReference>
<dbReference type="Pfam" id="PF11967">
    <property type="entry name" value="RecO_N"/>
    <property type="match status" value="1"/>
</dbReference>
<reference evidence="10" key="1">
    <citation type="submission" date="2016-11" db="EMBL/GenBank/DDBJ databases">
        <authorList>
            <person name="Shukria A."/>
            <person name="Stevens D.C."/>
        </authorList>
    </citation>
    <scope>NUCLEOTIDE SEQUENCE [LARGE SCALE GENOMIC DNA]</scope>
    <source>
        <strain evidence="10">Cbfe23</strain>
    </source>
</reference>
<keyword evidence="3 7" id="KW-0227">DNA damage</keyword>
<sequence length="244" mass="26770">MDRYTDEALVLSTVDYGEADRLVTLLTREHGKLTAFAAGARKSKRRFAGALEPYMRLRVQLVETRGATVRLDSADIVAGYYTARADLPLIARALYAVELCRELTRDHEPHPELFALLESYLHKLDAKEAGPTSLLAFELSALAHAGLMPRFDSCSLCGGPPGERPRFDQAHGGAVCEPCAGRARDAVAISAELLSGLRAIQDGERTPLSPEFRARARSLLNLFISHHLGRRLKSVDFMAQVGLD</sequence>
<proteinExistence type="inferred from homology"/>
<evidence type="ECO:0000256" key="6">
    <source>
        <dbReference type="ARBA" id="ARBA00033409"/>
    </source>
</evidence>
<evidence type="ECO:0000256" key="4">
    <source>
        <dbReference type="ARBA" id="ARBA00023172"/>
    </source>
</evidence>
<dbReference type="GO" id="GO:0006310">
    <property type="term" value="P:DNA recombination"/>
    <property type="evidence" value="ECO:0007669"/>
    <property type="project" value="UniProtKB-UniRule"/>
</dbReference>
<feature type="domain" description="DNA replication/recombination mediator RecO N-terminal" evidence="8">
    <location>
        <begin position="1"/>
        <end position="79"/>
    </location>
</feature>